<dbReference type="Proteomes" id="UP000236291">
    <property type="component" value="Unassembled WGS sequence"/>
</dbReference>
<protein>
    <submittedName>
        <fullName evidence="1">Uncharacterized protein</fullName>
    </submittedName>
</protein>
<reference evidence="1 2" key="2">
    <citation type="journal article" date="2017" name="Front. Plant Sci.">
        <title>Gene Classification and Mining of Molecular Markers Useful in Red Clover (Trifolium pratense) Breeding.</title>
        <authorList>
            <person name="Istvanek J."/>
            <person name="Dluhosova J."/>
            <person name="Dluhos P."/>
            <person name="Patkova L."/>
            <person name="Nedelnik J."/>
            <person name="Repkova J."/>
        </authorList>
    </citation>
    <scope>NUCLEOTIDE SEQUENCE [LARGE SCALE GENOMIC DNA]</scope>
    <source>
        <strain evidence="2">cv. Tatra</strain>
        <tissue evidence="1">Young leaves</tissue>
    </source>
</reference>
<gene>
    <name evidence="1" type="ORF">L195_g055253</name>
</gene>
<proteinExistence type="predicted"/>
<reference evidence="1 2" key="1">
    <citation type="journal article" date="2014" name="Am. J. Bot.">
        <title>Genome assembly and annotation for red clover (Trifolium pratense; Fabaceae).</title>
        <authorList>
            <person name="Istvanek J."/>
            <person name="Jaros M."/>
            <person name="Krenek A."/>
            <person name="Repkova J."/>
        </authorList>
    </citation>
    <scope>NUCLEOTIDE SEQUENCE [LARGE SCALE GENOMIC DNA]</scope>
    <source>
        <strain evidence="2">cv. Tatra</strain>
        <tissue evidence="1">Young leaves</tissue>
    </source>
</reference>
<dbReference type="EMBL" id="ASHM01099904">
    <property type="protein sequence ID" value="PNX66737.1"/>
    <property type="molecule type" value="Genomic_DNA"/>
</dbReference>
<sequence length="90" mass="9758">MELVPKTDVVSDVDTSMELENGVVPSGDTSATPETVIDQNVSDISYQMNTIEEKNTTKLMMTGNNSADHSVVNSQFDESMKTVSKNLGDN</sequence>
<organism evidence="1 2">
    <name type="scientific">Trifolium pratense</name>
    <name type="common">Red clover</name>
    <dbReference type="NCBI Taxonomy" id="57577"/>
    <lineage>
        <taxon>Eukaryota</taxon>
        <taxon>Viridiplantae</taxon>
        <taxon>Streptophyta</taxon>
        <taxon>Embryophyta</taxon>
        <taxon>Tracheophyta</taxon>
        <taxon>Spermatophyta</taxon>
        <taxon>Magnoliopsida</taxon>
        <taxon>eudicotyledons</taxon>
        <taxon>Gunneridae</taxon>
        <taxon>Pentapetalae</taxon>
        <taxon>rosids</taxon>
        <taxon>fabids</taxon>
        <taxon>Fabales</taxon>
        <taxon>Fabaceae</taxon>
        <taxon>Papilionoideae</taxon>
        <taxon>50 kb inversion clade</taxon>
        <taxon>NPAAA clade</taxon>
        <taxon>Hologalegina</taxon>
        <taxon>IRL clade</taxon>
        <taxon>Trifolieae</taxon>
        <taxon>Trifolium</taxon>
    </lineage>
</organism>
<name>A0A2K3KKD0_TRIPR</name>
<accession>A0A2K3KKD0</accession>
<dbReference type="AlphaFoldDB" id="A0A2K3KKD0"/>
<evidence type="ECO:0000313" key="1">
    <source>
        <dbReference type="EMBL" id="PNX66737.1"/>
    </source>
</evidence>
<comment type="caution">
    <text evidence="1">The sequence shown here is derived from an EMBL/GenBank/DDBJ whole genome shotgun (WGS) entry which is preliminary data.</text>
</comment>
<evidence type="ECO:0000313" key="2">
    <source>
        <dbReference type="Proteomes" id="UP000236291"/>
    </source>
</evidence>